<comment type="caution">
    <text evidence="2">The sequence shown here is derived from an EMBL/GenBank/DDBJ whole genome shotgun (WGS) entry which is preliminary data.</text>
</comment>
<evidence type="ECO:0000313" key="2">
    <source>
        <dbReference type="EMBL" id="KAF2261563.1"/>
    </source>
</evidence>
<reference evidence="3" key="1">
    <citation type="journal article" date="2020" name="Stud. Mycol.">
        <title>101 Dothideomycetes genomes: A test case for predicting lifestyles and emergence of pathogens.</title>
        <authorList>
            <person name="Haridas S."/>
            <person name="Albert R."/>
            <person name="Binder M."/>
            <person name="Bloem J."/>
            <person name="LaButti K."/>
            <person name="Salamov A."/>
            <person name="Andreopoulos B."/>
            <person name="Baker S."/>
            <person name="Barry K."/>
            <person name="Bills G."/>
            <person name="Bluhm B."/>
            <person name="Cannon C."/>
            <person name="Castanera R."/>
            <person name="Culley D."/>
            <person name="Daum C."/>
            <person name="Ezra D."/>
            <person name="Gonzalez J."/>
            <person name="Henrissat B."/>
            <person name="Kuo A."/>
            <person name="Liang C."/>
            <person name="Lipzen A."/>
            <person name="Lutzoni F."/>
            <person name="Magnuson J."/>
            <person name="Mondo S."/>
            <person name="Nolan M."/>
            <person name="Ohm R."/>
            <person name="Pangilinan J."/>
            <person name="Park H.-J."/>
            <person name="Ramirez L."/>
            <person name="Alfaro M."/>
            <person name="Sun H."/>
            <person name="Tritt A."/>
            <person name="Yoshinaga Y."/>
            <person name="Zwiers L.-H."/>
            <person name="Turgeon B."/>
            <person name="Goodwin S."/>
            <person name="Spatafora J."/>
            <person name="Crous P."/>
            <person name="Grigoriev I."/>
        </authorList>
    </citation>
    <scope>NUCLEOTIDE SEQUENCE [LARGE SCALE GENOMIC DNA]</scope>
    <source>
        <strain evidence="3">CBS 304.66</strain>
    </source>
</reference>
<dbReference type="Proteomes" id="UP000800093">
    <property type="component" value="Unassembled WGS sequence"/>
</dbReference>
<sequence>MNDCRQAYLQMIEEQWWVGWRVRRPPGRGAFIDIVQGTAGVTARAIESVETAVPCSGGLQRRVDHVTFTNSVDQTLARAKATGTIPTFGQRRRASFRLMWPGVWRRPFMLVRPRGETATKLVRKVAKGRPVQSGPGRPQLEVPRARRRPCEAQILAVRTSPRCFRRSATKADSGTSDDPG</sequence>
<protein>
    <submittedName>
        <fullName evidence="2">Uncharacterized protein</fullName>
    </submittedName>
</protein>
<name>A0A9P4K3Q4_9PLEO</name>
<dbReference type="EMBL" id="ML986655">
    <property type="protein sequence ID" value="KAF2261563.1"/>
    <property type="molecule type" value="Genomic_DNA"/>
</dbReference>
<proteinExistence type="predicted"/>
<organism evidence="2 3">
    <name type="scientific">Lojkania enalia</name>
    <dbReference type="NCBI Taxonomy" id="147567"/>
    <lineage>
        <taxon>Eukaryota</taxon>
        <taxon>Fungi</taxon>
        <taxon>Dikarya</taxon>
        <taxon>Ascomycota</taxon>
        <taxon>Pezizomycotina</taxon>
        <taxon>Dothideomycetes</taxon>
        <taxon>Pleosporomycetidae</taxon>
        <taxon>Pleosporales</taxon>
        <taxon>Pleosporales incertae sedis</taxon>
        <taxon>Lojkania</taxon>
    </lineage>
</organism>
<gene>
    <name evidence="2" type="ORF">CC78DRAFT_583565</name>
</gene>
<keyword evidence="3" id="KW-1185">Reference proteome</keyword>
<dbReference type="AlphaFoldDB" id="A0A9P4K3Q4"/>
<feature type="region of interest" description="Disordered" evidence="1">
    <location>
        <begin position="127"/>
        <end position="147"/>
    </location>
</feature>
<accession>A0A9P4K3Q4</accession>
<evidence type="ECO:0000313" key="3">
    <source>
        <dbReference type="Proteomes" id="UP000800093"/>
    </source>
</evidence>
<evidence type="ECO:0000256" key="1">
    <source>
        <dbReference type="SAM" id="MobiDB-lite"/>
    </source>
</evidence>